<feature type="transmembrane region" description="Helical" evidence="2">
    <location>
        <begin position="102"/>
        <end position="124"/>
    </location>
</feature>
<feature type="compositionally biased region" description="Basic and acidic residues" evidence="1">
    <location>
        <begin position="410"/>
        <end position="422"/>
    </location>
</feature>
<comment type="caution">
    <text evidence="3">The sequence shown here is derived from an EMBL/GenBank/DDBJ whole genome shotgun (WGS) entry which is preliminary data.</text>
</comment>
<keyword evidence="2" id="KW-1133">Transmembrane helix</keyword>
<evidence type="ECO:0000256" key="2">
    <source>
        <dbReference type="SAM" id="Phobius"/>
    </source>
</evidence>
<feature type="transmembrane region" description="Helical" evidence="2">
    <location>
        <begin position="216"/>
        <end position="243"/>
    </location>
</feature>
<feature type="transmembrane region" description="Helical" evidence="2">
    <location>
        <begin position="76"/>
        <end position="96"/>
    </location>
</feature>
<feature type="transmembrane region" description="Helical" evidence="2">
    <location>
        <begin position="280"/>
        <end position="299"/>
    </location>
</feature>
<dbReference type="InterPro" id="IPR036259">
    <property type="entry name" value="MFS_trans_sf"/>
</dbReference>
<reference evidence="3 4" key="1">
    <citation type="journal article" date="2024" name="Int. J. Mol. Sci.">
        <title>Exploration of Alicyclobacillus spp. Genome in Search of Antibiotic Resistance.</title>
        <authorList>
            <person name="Bucka-Kolendo J."/>
            <person name="Kiousi D.E."/>
            <person name="Dekowska A."/>
            <person name="Mikolajczuk-Szczyrba A."/>
            <person name="Karadedos D.M."/>
            <person name="Michael P."/>
            <person name="Galanis A."/>
            <person name="Sokolowska B."/>
        </authorList>
    </citation>
    <scope>NUCLEOTIDE SEQUENCE [LARGE SCALE GENOMIC DNA]</scope>
    <source>
        <strain evidence="3 4">KKP 3000</strain>
    </source>
</reference>
<dbReference type="Proteomes" id="UP001579974">
    <property type="component" value="Unassembled WGS sequence"/>
</dbReference>
<feature type="transmembrane region" description="Helical" evidence="2">
    <location>
        <begin position="305"/>
        <end position="327"/>
    </location>
</feature>
<organism evidence="3 4">
    <name type="scientific">Alicyclobacillus fastidiosus</name>
    <dbReference type="NCBI Taxonomy" id="392011"/>
    <lineage>
        <taxon>Bacteria</taxon>
        <taxon>Bacillati</taxon>
        <taxon>Bacillota</taxon>
        <taxon>Bacilli</taxon>
        <taxon>Bacillales</taxon>
        <taxon>Alicyclobacillaceae</taxon>
        <taxon>Alicyclobacillus</taxon>
    </lineage>
</organism>
<dbReference type="InterPro" id="IPR052528">
    <property type="entry name" value="Sugar_transport-like"/>
</dbReference>
<dbReference type="PANTHER" id="PTHR23526">
    <property type="entry name" value="INTEGRAL MEMBRANE TRANSPORT PROTEIN-RELATED"/>
    <property type="match status" value="1"/>
</dbReference>
<keyword evidence="2" id="KW-0472">Membrane</keyword>
<gene>
    <name evidence="3" type="ORF">KKP3000_003855</name>
</gene>
<feature type="transmembrane region" description="Helical" evidence="2">
    <location>
        <begin position="172"/>
        <end position="195"/>
    </location>
</feature>
<accession>A0ABV5ADR7</accession>
<dbReference type="Gene3D" id="1.20.1250.20">
    <property type="entry name" value="MFS general substrate transporter like domains"/>
    <property type="match status" value="2"/>
</dbReference>
<dbReference type="EMBL" id="JBDXSU010000005">
    <property type="protein sequence ID" value="MFB5190409.1"/>
    <property type="molecule type" value="Genomic_DNA"/>
</dbReference>
<evidence type="ECO:0000256" key="1">
    <source>
        <dbReference type="SAM" id="MobiDB-lite"/>
    </source>
</evidence>
<name>A0ABV5ADR7_9BACL</name>
<keyword evidence="2" id="KW-0812">Transmembrane</keyword>
<dbReference type="PANTHER" id="PTHR23526:SF2">
    <property type="entry name" value="MAJOR FACILITATOR SUPERFAMILY (MFS) PROFILE DOMAIN-CONTAINING PROTEIN"/>
    <property type="match status" value="1"/>
</dbReference>
<feature type="transmembrane region" description="Helical" evidence="2">
    <location>
        <begin position="136"/>
        <end position="160"/>
    </location>
</feature>
<feature type="transmembrane region" description="Helical" evidence="2">
    <location>
        <begin position="12"/>
        <end position="37"/>
    </location>
</feature>
<feature type="region of interest" description="Disordered" evidence="1">
    <location>
        <begin position="403"/>
        <end position="431"/>
    </location>
</feature>
<protein>
    <submittedName>
        <fullName evidence="3">MFS transporter</fullName>
    </submittedName>
</protein>
<sequence length="431" mass="48002">MSKHGLHLPRMAWWLLVVSGFFHLSISLSNTFVNIFVFKVDHSFAAIAWYNLPIFVLLPFTFVLAAWIAQHTSTAMALRIGIALHALFYAVTLVIGERAARMPWALGVLMGLAAGFYWLAFDVLSVEYTDQDGHEPFFGTHGVLTSVANVIAPPIAGWLISREDVFLGGLSGYHIVFGISFVLFIGATFFSFRLHSDPMSHLHLRRGLQALRKASWMRLMAASSIYGLREGVFMFLIGLLVYVATGSEMKLGVFLLLQGGLSFLAFFLAGRLSAKYRSRLIGIGSIGMSVAAILFLFPIHARTIIMYGCLTAAALPFFMVPLQGYVYDGIDGRTDEDTPATTHIIVREWFENLGRIIGIILFLTICVHQTPNHLGKLRGLSFALGLVQLGSWAILIPTIRKQRPKRPKRRDREELAEGERKTANKRLNPMS</sequence>
<proteinExistence type="predicted"/>
<evidence type="ECO:0000313" key="3">
    <source>
        <dbReference type="EMBL" id="MFB5190409.1"/>
    </source>
</evidence>
<keyword evidence="4" id="KW-1185">Reference proteome</keyword>
<dbReference type="RefSeq" id="WP_275473544.1">
    <property type="nucleotide sequence ID" value="NZ_CP162940.1"/>
</dbReference>
<feature type="transmembrane region" description="Helical" evidence="2">
    <location>
        <begin position="377"/>
        <end position="399"/>
    </location>
</feature>
<feature type="transmembrane region" description="Helical" evidence="2">
    <location>
        <begin position="249"/>
        <end position="268"/>
    </location>
</feature>
<dbReference type="SUPFAM" id="SSF103473">
    <property type="entry name" value="MFS general substrate transporter"/>
    <property type="match status" value="1"/>
</dbReference>
<evidence type="ECO:0000313" key="4">
    <source>
        <dbReference type="Proteomes" id="UP001579974"/>
    </source>
</evidence>
<feature type="transmembrane region" description="Helical" evidence="2">
    <location>
        <begin position="49"/>
        <end position="69"/>
    </location>
</feature>